<sequence length="193" mass="20699">MGIQPLDGDKDVVELHDGVVYLRWAPGAMVTAKDARAVMAKVRDLCSGRHRPMLVDMARMEGVEHRAGEIFAAPWPLTRTAIVGTSPVNRVIVSFYLARHSPVCPTRFFSSFADAMAWLGVAASHGHKPQTFLSVNDAMSDGTGDEALSTLDANAMLNALLRRLEEALAESQATANGMPTCGGGPKMQHPTDA</sequence>
<dbReference type="InterPro" id="IPR056695">
    <property type="entry name" value="DUF7793"/>
</dbReference>
<keyword evidence="4" id="KW-1185">Reference proteome</keyword>
<evidence type="ECO:0000259" key="2">
    <source>
        <dbReference type="Pfam" id="PF25056"/>
    </source>
</evidence>
<reference evidence="3 4" key="1">
    <citation type="submission" date="2022-06" db="EMBL/GenBank/DDBJ databases">
        <title>Pseudarthrobacter sp. strain RMG13 Genome sequencing and assembly.</title>
        <authorList>
            <person name="Kim I."/>
        </authorList>
    </citation>
    <scope>NUCLEOTIDE SEQUENCE [LARGE SCALE GENOMIC DNA]</scope>
    <source>
        <strain evidence="3 4">RMG13</strain>
    </source>
</reference>
<dbReference type="Gene3D" id="3.40.970.30">
    <property type="entry name" value="yp_829618.1 like domains"/>
    <property type="match status" value="1"/>
</dbReference>
<evidence type="ECO:0000256" key="1">
    <source>
        <dbReference type="SAM" id="MobiDB-lite"/>
    </source>
</evidence>
<dbReference type="RefSeq" id="WP_254746596.1">
    <property type="nucleotide sequence ID" value="NZ_JANCLV010000001.1"/>
</dbReference>
<name>A0ABT1LI83_9MICC</name>
<accession>A0ABT1LI83</accession>
<evidence type="ECO:0000313" key="4">
    <source>
        <dbReference type="Proteomes" id="UP001524318"/>
    </source>
</evidence>
<feature type="region of interest" description="Disordered" evidence="1">
    <location>
        <begin position="172"/>
        <end position="193"/>
    </location>
</feature>
<feature type="domain" description="DUF7793" evidence="2">
    <location>
        <begin position="14"/>
        <end position="119"/>
    </location>
</feature>
<dbReference type="Gene3D" id="3.40.1680.10">
    <property type="entry name" value="yp_829618.1 domain like"/>
    <property type="match status" value="1"/>
</dbReference>
<gene>
    <name evidence="3" type="ORF">NFC73_00175</name>
</gene>
<dbReference type="Proteomes" id="UP001524318">
    <property type="component" value="Unassembled WGS sequence"/>
</dbReference>
<comment type="caution">
    <text evidence="3">The sequence shown here is derived from an EMBL/GenBank/DDBJ whole genome shotgun (WGS) entry which is preliminary data.</text>
</comment>
<organism evidence="3 4">
    <name type="scientific">Pseudarthrobacter humi</name>
    <dbReference type="NCBI Taxonomy" id="2952523"/>
    <lineage>
        <taxon>Bacteria</taxon>
        <taxon>Bacillati</taxon>
        <taxon>Actinomycetota</taxon>
        <taxon>Actinomycetes</taxon>
        <taxon>Micrococcales</taxon>
        <taxon>Micrococcaceae</taxon>
        <taxon>Pseudarthrobacter</taxon>
    </lineage>
</organism>
<proteinExistence type="predicted"/>
<dbReference type="Pfam" id="PF25056">
    <property type="entry name" value="DUF7793"/>
    <property type="match status" value="1"/>
</dbReference>
<dbReference type="EMBL" id="JANCLV010000001">
    <property type="protein sequence ID" value="MCP8998155.1"/>
    <property type="molecule type" value="Genomic_DNA"/>
</dbReference>
<evidence type="ECO:0000313" key="3">
    <source>
        <dbReference type="EMBL" id="MCP8998155.1"/>
    </source>
</evidence>
<protein>
    <recommendedName>
        <fullName evidence="2">DUF7793 domain-containing protein</fullName>
    </recommendedName>
</protein>